<proteinExistence type="predicted"/>
<comment type="caution">
    <text evidence="1">The sequence shown here is derived from an EMBL/GenBank/DDBJ whole genome shotgun (WGS) entry which is preliminary data.</text>
</comment>
<dbReference type="AlphaFoldDB" id="A0A2T1AL00"/>
<evidence type="ECO:0000313" key="1">
    <source>
        <dbReference type="EMBL" id="PRZ49264.1"/>
    </source>
</evidence>
<protein>
    <submittedName>
        <fullName evidence="1">Uncharacterized protein</fullName>
    </submittedName>
</protein>
<gene>
    <name evidence="1" type="ORF">CLV89_1025</name>
</gene>
<accession>A0A2T1AL00</accession>
<evidence type="ECO:0000313" key="2">
    <source>
        <dbReference type="Proteomes" id="UP000237718"/>
    </source>
</evidence>
<reference evidence="1 2" key="1">
    <citation type="submission" date="2018-03" db="EMBL/GenBank/DDBJ databases">
        <title>Genomic Encyclopedia of Archaeal and Bacterial Type Strains, Phase II (KMG-II): from individual species to whole genera.</title>
        <authorList>
            <person name="Goeker M."/>
        </authorList>
    </citation>
    <scope>NUCLEOTIDE SEQUENCE [LARGE SCALE GENOMIC DNA]</scope>
    <source>
        <strain evidence="1 2">DSM 25328</strain>
    </source>
</reference>
<name>A0A2T1AL00_TRISK</name>
<sequence>MRYTLIRNIMQVVTFSAILVTARPSDAHSETESVSTLEQQLYIAIDNPEYREAHREEIQASIKDYKPKNEASDLSVAYYSFAVADLGSAKSFCQNFNALQGDFKHFGEEEFLSCFRAVFEGLVEKEKSGIVSLSEMELALLYDEVYLSSGDENLLDVDTLQFFSFERATVMASENPKLLDDPRVMIPVVNSDVCGGAHIAPNKSIPASSLCYDPVQYEKEVNSDEFGQFIFVREALKACSTLPRLEGFRCIPRLQEQFKPYGRCTLPVHLMRGDPMDSLNDVRNEISACYERNLKP</sequence>
<organism evidence="1 2">
    <name type="scientific">Tritonibacter scottomollicae</name>
    <name type="common">Epibacterium scottomollicae</name>
    <dbReference type="NCBI Taxonomy" id="483013"/>
    <lineage>
        <taxon>Bacteria</taxon>
        <taxon>Pseudomonadati</taxon>
        <taxon>Pseudomonadota</taxon>
        <taxon>Alphaproteobacteria</taxon>
        <taxon>Rhodobacterales</taxon>
        <taxon>Paracoccaceae</taxon>
        <taxon>Tritonibacter</taxon>
    </lineage>
</organism>
<dbReference type="Proteomes" id="UP000237718">
    <property type="component" value="Unassembled WGS sequence"/>
</dbReference>
<dbReference type="RefSeq" id="WP_106162348.1">
    <property type="nucleotide sequence ID" value="NZ_PVUF01000002.1"/>
</dbReference>
<dbReference type="EMBL" id="PVUF01000002">
    <property type="protein sequence ID" value="PRZ49264.1"/>
    <property type="molecule type" value="Genomic_DNA"/>
</dbReference>